<sequence length="67" mass="7326">MAHTDDWLGTDHLVELSLVWMRANGANPEWQDRISIVRMAVDLAADILMTFGLRTEQAVASPFAGGG</sequence>
<reference evidence="1 2" key="1">
    <citation type="submission" date="2023-12" db="EMBL/GenBank/DDBJ databases">
        <title>Genome sequencing and assembly of bacterial species from a model synthetic community.</title>
        <authorList>
            <person name="Hogle S.L."/>
        </authorList>
    </citation>
    <scope>NUCLEOTIDE SEQUENCE [LARGE SCALE GENOMIC DNA]</scope>
    <source>
        <strain evidence="1 2">HAMBI 2494</strain>
    </source>
</reference>
<proteinExistence type="predicted"/>
<dbReference type="EMBL" id="CP139965">
    <property type="protein sequence ID" value="WQD79461.1"/>
    <property type="molecule type" value="Genomic_DNA"/>
</dbReference>
<accession>A0ABZ0WQC9</accession>
<dbReference type="Proteomes" id="UP001325479">
    <property type="component" value="Chromosome"/>
</dbReference>
<organism evidence="1 2">
    <name type="scientific">Paraburkholderia kururiensis</name>
    <dbReference type="NCBI Taxonomy" id="984307"/>
    <lineage>
        <taxon>Bacteria</taxon>
        <taxon>Pseudomonadati</taxon>
        <taxon>Pseudomonadota</taxon>
        <taxon>Betaproteobacteria</taxon>
        <taxon>Burkholderiales</taxon>
        <taxon>Burkholderiaceae</taxon>
        <taxon>Paraburkholderia</taxon>
    </lineage>
</organism>
<evidence type="ECO:0000313" key="2">
    <source>
        <dbReference type="Proteomes" id="UP001325479"/>
    </source>
</evidence>
<evidence type="ECO:0000313" key="1">
    <source>
        <dbReference type="EMBL" id="WQD79461.1"/>
    </source>
</evidence>
<dbReference type="RefSeq" id="WP_157977920.1">
    <property type="nucleotide sequence ID" value="NZ_CP139965.1"/>
</dbReference>
<gene>
    <name evidence="1" type="ORF">U0042_07130</name>
</gene>
<name>A0ABZ0WQC9_9BURK</name>
<keyword evidence="2" id="KW-1185">Reference proteome</keyword>
<protein>
    <submittedName>
        <fullName evidence="1">Uncharacterized protein</fullName>
    </submittedName>
</protein>